<dbReference type="EMBL" id="QTJX01000002">
    <property type="protein sequence ID" value="RDY59826.1"/>
    <property type="molecule type" value="Genomic_DNA"/>
</dbReference>
<dbReference type="InterPro" id="IPR001451">
    <property type="entry name" value="Hexapep"/>
</dbReference>
<name>A0A371JQR6_9FLAO</name>
<dbReference type="GO" id="GO:0016746">
    <property type="term" value="F:acyltransferase activity"/>
    <property type="evidence" value="ECO:0007669"/>
    <property type="project" value="UniProtKB-KW"/>
</dbReference>
<dbReference type="RefSeq" id="WP_116184439.1">
    <property type="nucleotide sequence ID" value="NZ_QTJX01000002.1"/>
</dbReference>
<reference evidence="1 2" key="1">
    <citation type="submission" date="2018-08" db="EMBL/GenBank/DDBJ databases">
        <title>Muricauda nanhaiensis sp. nov., isolated from seawater of the South China Sea.</title>
        <authorList>
            <person name="Dang Y."/>
        </authorList>
    </citation>
    <scope>NUCLEOTIDE SEQUENCE [LARGE SCALE GENOMIC DNA]</scope>
    <source>
        <strain evidence="1 2">SM1704</strain>
    </source>
</reference>
<sequence>MIQRLFRSIRLRALSPNSFAKKEGVKFGKNCVFRTRFFGTEPYLIEIGDNFATAPNVHFITHDGGLHVIRNLKKEYRNIDLIKKIVIGNNVFIGLNTIILPGSVIGDNIVVGAGSIVKGVLESNSIYAGSPAKLICSIEEYFEKNKPDYDFVYGMELSEKKEYLDKKFRNQD</sequence>
<dbReference type="CDD" id="cd04647">
    <property type="entry name" value="LbH_MAT_like"/>
    <property type="match status" value="1"/>
</dbReference>
<accession>A0A371JQR6</accession>
<organism evidence="1 2">
    <name type="scientific">Flagellimonas nanhaiensis</name>
    <dbReference type="NCBI Taxonomy" id="2292706"/>
    <lineage>
        <taxon>Bacteria</taxon>
        <taxon>Pseudomonadati</taxon>
        <taxon>Bacteroidota</taxon>
        <taxon>Flavobacteriia</taxon>
        <taxon>Flavobacteriales</taxon>
        <taxon>Flavobacteriaceae</taxon>
        <taxon>Flagellimonas</taxon>
    </lineage>
</organism>
<keyword evidence="2" id="KW-1185">Reference proteome</keyword>
<dbReference type="Gene3D" id="2.160.10.10">
    <property type="entry name" value="Hexapeptide repeat proteins"/>
    <property type="match status" value="1"/>
</dbReference>
<dbReference type="OrthoDB" id="9812571at2"/>
<dbReference type="Pfam" id="PF00132">
    <property type="entry name" value="Hexapep"/>
    <property type="match status" value="1"/>
</dbReference>
<keyword evidence="1" id="KW-0808">Transferase</keyword>
<protein>
    <submittedName>
        <fullName evidence="1">Acyltransferase</fullName>
    </submittedName>
</protein>
<comment type="caution">
    <text evidence="1">The sequence shown here is derived from an EMBL/GenBank/DDBJ whole genome shotgun (WGS) entry which is preliminary data.</text>
</comment>
<dbReference type="InterPro" id="IPR051159">
    <property type="entry name" value="Hexapeptide_acetyltransf"/>
</dbReference>
<gene>
    <name evidence="1" type="ORF">DX873_10760</name>
</gene>
<dbReference type="PANTHER" id="PTHR23416">
    <property type="entry name" value="SIALIC ACID SYNTHASE-RELATED"/>
    <property type="match status" value="1"/>
</dbReference>
<keyword evidence="1" id="KW-0012">Acyltransferase</keyword>
<dbReference type="AlphaFoldDB" id="A0A371JQR6"/>
<evidence type="ECO:0000313" key="2">
    <source>
        <dbReference type="Proteomes" id="UP000261828"/>
    </source>
</evidence>
<dbReference type="Proteomes" id="UP000261828">
    <property type="component" value="Unassembled WGS sequence"/>
</dbReference>
<dbReference type="SUPFAM" id="SSF51161">
    <property type="entry name" value="Trimeric LpxA-like enzymes"/>
    <property type="match status" value="1"/>
</dbReference>
<proteinExistence type="predicted"/>
<dbReference type="InterPro" id="IPR011004">
    <property type="entry name" value="Trimer_LpxA-like_sf"/>
</dbReference>
<evidence type="ECO:0000313" key="1">
    <source>
        <dbReference type="EMBL" id="RDY59826.1"/>
    </source>
</evidence>